<evidence type="ECO:0000313" key="1">
    <source>
        <dbReference type="EMBL" id="CAK9148398.1"/>
    </source>
</evidence>
<comment type="caution">
    <text evidence="1">The sequence shown here is derived from an EMBL/GenBank/DDBJ whole genome shotgun (WGS) entry which is preliminary data.</text>
</comment>
<reference evidence="1 2" key="1">
    <citation type="submission" date="2024-02" db="EMBL/GenBank/DDBJ databases">
        <authorList>
            <person name="Vignale AGUSTIN F."/>
            <person name="Sosa J E."/>
            <person name="Modenutti C."/>
        </authorList>
    </citation>
    <scope>NUCLEOTIDE SEQUENCE [LARGE SCALE GENOMIC DNA]</scope>
</reference>
<name>A0ABC8RTS8_9AQUA</name>
<proteinExistence type="predicted"/>
<accession>A0ABC8RTS8</accession>
<dbReference type="AlphaFoldDB" id="A0ABC8RTS8"/>
<protein>
    <submittedName>
        <fullName evidence="1">Uncharacterized protein</fullName>
    </submittedName>
</protein>
<dbReference type="Proteomes" id="UP001642360">
    <property type="component" value="Unassembled WGS sequence"/>
</dbReference>
<organism evidence="1 2">
    <name type="scientific">Ilex paraguariensis</name>
    <name type="common">yerba mate</name>
    <dbReference type="NCBI Taxonomy" id="185542"/>
    <lineage>
        <taxon>Eukaryota</taxon>
        <taxon>Viridiplantae</taxon>
        <taxon>Streptophyta</taxon>
        <taxon>Embryophyta</taxon>
        <taxon>Tracheophyta</taxon>
        <taxon>Spermatophyta</taxon>
        <taxon>Magnoliopsida</taxon>
        <taxon>eudicotyledons</taxon>
        <taxon>Gunneridae</taxon>
        <taxon>Pentapetalae</taxon>
        <taxon>asterids</taxon>
        <taxon>campanulids</taxon>
        <taxon>Aquifoliales</taxon>
        <taxon>Aquifoliaceae</taxon>
        <taxon>Ilex</taxon>
    </lineage>
</organism>
<keyword evidence="2" id="KW-1185">Reference proteome</keyword>
<gene>
    <name evidence="1" type="ORF">ILEXP_LOCUS16336</name>
</gene>
<sequence>MFKIPWWIKTRMNPRYFHHMRNRNTQEFDLLKSSSLFETAVFNGTSPTSLARKQATKKMQASWRNLCPGIPRKQQT</sequence>
<evidence type="ECO:0000313" key="2">
    <source>
        <dbReference type="Proteomes" id="UP001642360"/>
    </source>
</evidence>
<dbReference type="EMBL" id="CAUOFW020001744">
    <property type="protein sequence ID" value="CAK9148398.1"/>
    <property type="molecule type" value="Genomic_DNA"/>
</dbReference>